<dbReference type="PANTHER" id="PTHR43511">
    <property type="match status" value="1"/>
</dbReference>
<dbReference type="AlphaFoldDB" id="A0A8H6TE00"/>
<dbReference type="FunFam" id="2.160.10.10:FF:000001">
    <property type="entry name" value="UTP--glucose-1-phosphate uridylyltransferase"/>
    <property type="match status" value="1"/>
</dbReference>
<dbReference type="EMBL" id="JACAZF010000001">
    <property type="protein sequence ID" value="KAF7315544.1"/>
    <property type="molecule type" value="Genomic_DNA"/>
</dbReference>
<dbReference type="Proteomes" id="UP000636479">
    <property type="component" value="Unassembled WGS sequence"/>
</dbReference>
<dbReference type="GeneID" id="59340173"/>
<keyword evidence="10" id="KW-1185">Reference proteome</keyword>
<comment type="similarity">
    <text evidence="2">Belongs to the UDPGP type 1 family.</text>
</comment>
<dbReference type="FunFam" id="3.90.550.10:FF:000002">
    <property type="entry name" value="UTP--glucose-1-phosphate uridylyltransferase"/>
    <property type="match status" value="1"/>
</dbReference>
<evidence type="ECO:0000256" key="4">
    <source>
        <dbReference type="ARBA" id="ARBA00022679"/>
    </source>
</evidence>
<accession>A0A8H6TE00</accession>
<dbReference type="OrthoDB" id="932129at2759"/>
<comment type="caution">
    <text evidence="9">The sequence shown here is derived from an EMBL/GenBank/DDBJ whole genome shotgun (WGS) entry which is preliminary data.</text>
</comment>
<sequence length="587" mass="66077">MSQQFRASTLTTSTYKTPASVSHWIEPISEEPDSEDLSTAPQYKRHRTRAPLVRTQSAPHLISTTTTQPFHTHSNMANANLMPRADSFNARVRGTSHIDFRTATTGVSAKTMRNEISHLVATVADPQTKKARSIASNAFDTEMQAFFYLFTRYLSERAKSQDLDWDRIKSPAEDQIIPYAKLPSPSDTKNLNKLAVLKVNGGLGTSMGMTGAKSALEVKDDMTFLDLTVRQIEHLNTTNRVDVPLILMTSFNTHEDTLRIIKKYANQQLRITTFNQSRYPRIYKETLVPCPSRADDDKKHWYPPGHGDLYNALLHSGVLDQLLSEGKEYLFVSNSDNLGAVVDERILQHMIDSGAEFLMEVTDKTKADVKGGTLIDYDGSIRLLEIAQVPSEHVEDFKSVRKFKIFNTNNLWINLKALKRIMETEGMELEIIINPKVTDDGQSVIQLETAAGAAIKHFKNAHGINVPRSRFLPVKSCSDLLLIKSDIYSLEHGQLVINEARMFETTPVIKLGDHFKKIQQFQKRFKKIPKILELDHLTVTGDVYFGKNITLRGTVIVVANEGQRIDLPDGCVLENRLVSGNLNLIEL</sequence>
<evidence type="ECO:0000256" key="3">
    <source>
        <dbReference type="ARBA" id="ARBA00012415"/>
    </source>
</evidence>
<evidence type="ECO:0000256" key="1">
    <source>
        <dbReference type="ARBA" id="ARBA00003449"/>
    </source>
</evidence>
<organism evidence="9 10">
    <name type="scientific">Mycena indigotica</name>
    <dbReference type="NCBI Taxonomy" id="2126181"/>
    <lineage>
        <taxon>Eukaryota</taxon>
        <taxon>Fungi</taxon>
        <taxon>Dikarya</taxon>
        <taxon>Basidiomycota</taxon>
        <taxon>Agaricomycotina</taxon>
        <taxon>Agaricomycetes</taxon>
        <taxon>Agaricomycetidae</taxon>
        <taxon>Agaricales</taxon>
        <taxon>Marasmiineae</taxon>
        <taxon>Mycenaceae</taxon>
        <taxon>Mycena</taxon>
    </lineage>
</organism>
<keyword evidence="5 9" id="KW-0548">Nucleotidyltransferase</keyword>
<dbReference type="GO" id="GO:0003983">
    <property type="term" value="F:UTP:glucose-1-phosphate uridylyltransferase activity"/>
    <property type="evidence" value="ECO:0007669"/>
    <property type="project" value="UniProtKB-EC"/>
</dbReference>
<name>A0A8H6TE00_9AGAR</name>
<reference evidence="9" key="1">
    <citation type="submission" date="2020-05" db="EMBL/GenBank/DDBJ databases">
        <title>Mycena genomes resolve the evolution of fungal bioluminescence.</title>
        <authorList>
            <person name="Tsai I.J."/>
        </authorList>
    </citation>
    <scope>NUCLEOTIDE SEQUENCE</scope>
    <source>
        <strain evidence="9">171206Taipei</strain>
    </source>
</reference>
<evidence type="ECO:0000256" key="7">
    <source>
        <dbReference type="ARBA" id="ARBA00048128"/>
    </source>
</evidence>
<dbReference type="Gene3D" id="3.90.550.10">
    <property type="entry name" value="Spore Coat Polysaccharide Biosynthesis Protein SpsA, Chain A"/>
    <property type="match status" value="1"/>
</dbReference>
<gene>
    <name evidence="9" type="ORF">MIND_00069700</name>
</gene>
<dbReference type="InterPro" id="IPR029044">
    <property type="entry name" value="Nucleotide-diphossugar_trans"/>
</dbReference>
<evidence type="ECO:0000256" key="2">
    <source>
        <dbReference type="ARBA" id="ARBA00010401"/>
    </source>
</evidence>
<dbReference type="InterPro" id="IPR002618">
    <property type="entry name" value="UDPGP_fam"/>
</dbReference>
<dbReference type="Pfam" id="PF01704">
    <property type="entry name" value="UDPGP"/>
    <property type="match status" value="1"/>
</dbReference>
<dbReference type="RefSeq" id="XP_037225567.1">
    <property type="nucleotide sequence ID" value="XM_037357657.1"/>
</dbReference>
<dbReference type="SUPFAM" id="SSF53448">
    <property type="entry name" value="Nucleotide-diphospho-sugar transferases"/>
    <property type="match status" value="1"/>
</dbReference>
<dbReference type="CDD" id="cd00897">
    <property type="entry name" value="UGPase_euk"/>
    <property type="match status" value="1"/>
</dbReference>
<keyword evidence="4 9" id="KW-0808">Transferase</keyword>
<evidence type="ECO:0000313" key="10">
    <source>
        <dbReference type="Proteomes" id="UP000636479"/>
    </source>
</evidence>
<protein>
    <recommendedName>
        <fullName evidence="3">UTP--glucose-1-phosphate uridylyltransferase</fullName>
        <ecNumber evidence="3">2.7.7.9</ecNumber>
    </recommendedName>
    <alternativeName>
        <fullName evidence="6">UDP-glucose pyrophosphorylase</fullName>
    </alternativeName>
</protein>
<proteinExistence type="inferred from homology"/>
<comment type="function">
    <text evidence="1">Plays a central role as a glucosyl donor in cellular metabolic pathways.</text>
</comment>
<dbReference type="GO" id="GO:0006011">
    <property type="term" value="P:UDP-alpha-D-glucose metabolic process"/>
    <property type="evidence" value="ECO:0007669"/>
    <property type="project" value="InterPro"/>
</dbReference>
<dbReference type="Gene3D" id="2.160.10.10">
    <property type="entry name" value="Hexapeptide repeat proteins"/>
    <property type="match status" value="1"/>
</dbReference>
<evidence type="ECO:0000256" key="5">
    <source>
        <dbReference type="ARBA" id="ARBA00022695"/>
    </source>
</evidence>
<evidence type="ECO:0000313" key="9">
    <source>
        <dbReference type="EMBL" id="KAF7315544.1"/>
    </source>
</evidence>
<dbReference type="EC" id="2.7.7.9" evidence="3"/>
<evidence type="ECO:0000256" key="8">
    <source>
        <dbReference type="SAM" id="MobiDB-lite"/>
    </source>
</evidence>
<feature type="region of interest" description="Disordered" evidence="8">
    <location>
        <begin position="26"/>
        <end position="52"/>
    </location>
</feature>
<evidence type="ECO:0000256" key="6">
    <source>
        <dbReference type="ARBA" id="ARBA00031959"/>
    </source>
</evidence>
<dbReference type="InterPro" id="IPR016267">
    <property type="entry name" value="UDPGP_trans"/>
</dbReference>
<comment type="catalytic activity">
    <reaction evidence="7">
        <text>alpha-D-glucose 1-phosphate + UTP + H(+) = UDP-alpha-D-glucose + diphosphate</text>
        <dbReference type="Rhea" id="RHEA:19889"/>
        <dbReference type="ChEBI" id="CHEBI:15378"/>
        <dbReference type="ChEBI" id="CHEBI:33019"/>
        <dbReference type="ChEBI" id="CHEBI:46398"/>
        <dbReference type="ChEBI" id="CHEBI:58601"/>
        <dbReference type="ChEBI" id="CHEBI:58885"/>
        <dbReference type="EC" id="2.7.7.9"/>
    </reaction>
</comment>